<dbReference type="PANTHER" id="PTHR34966:SF1">
    <property type="entry name" value="OS04G0508100 PROTEIN"/>
    <property type="match status" value="1"/>
</dbReference>
<dbReference type="OrthoDB" id="2101583at2759"/>
<name>A0A2U1NHZ2_ARTAN</name>
<dbReference type="STRING" id="35608.A0A2U1NHZ2"/>
<evidence type="ECO:0000313" key="4">
    <source>
        <dbReference type="Proteomes" id="UP000245207"/>
    </source>
</evidence>
<evidence type="ECO:0000313" key="2">
    <source>
        <dbReference type="EMBL" id="PWA54373.1"/>
    </source>
</evidence>
<proteinExistence type="predicted"/>
<keyword evidence="4" id="KW-1185">Reference proteome</keyword>
<organism evidence="3 4">
    <name type="scientific">Artemisia annua</name>
    <name type="common">Sweet wormwood</name>
    <dbReference type="NCBI Taxonomy" id="35608"/>
    <lineage>
        <taxon>Eukaryota</taxon>
        <taxon>Viridiplantae</taxon>
        <taxon>Streptophyta</taxon>
        <taxon>Embryophyta</taxon>
        <taxon>Tracheophyta</taxon>
        <taxon>Spermatophyta</taxon>
        <taxon>Magnoliopsida</taxon>
        <taxon>eudicotyledons</taxon>
        <taxon>Gunneridae</taxon>
        <taxon>Pentapetalae</taxon>
        <taxon>asterids</taxon>
        <taxon>campanulids</taxon>
        <taxon>Asterales</taxon>
        <taxon>Asteraceae</taxon>
        <taxon>Asteroideae</taxon>
        <taxon>Anthemideae</taxon>
        <taxon>Artemisiinae</taxon>
        <taxon>Artemisia</taxon>
    </lineage>
</organism>
<gene>
    <name evidence="3" type="ORF">CTI12_AA264440</name>
    <name evidence="2" type="ORF">CTI12_AA436050</name>
</gene>
<comment type="caution">
    <text evidence="3">The sequence shown here is derived from an EMBL/GenBank/DDBJ whole genome shotgun (WGS) entry which is preliminary data.</text>
</comment>
<dbReference type="Proteomes" id="UP000245207">
    <property type="component" value="Unassembled WGS sequence"/>
</dbReference>
<evidence type="ECO:0000256" key="1">
    <source>
        <dbReference type="SAM" id="Coils"/>
    </source>
</evidence>
<protein>
    <submittedName>
        <fullName evidence="3">Uncharacterized protein</fullName>
    </submittedName>
</protein>
<accession>A0A2U1NHZ2</accession>
<dbReference type="AlphaFoldDB" id="A0A2U1NHZ2"/>
<evidence type="ECO:0000313" key="3">
    <source>
        <dbReference type="EMBL" id="PWA73080.1"/>
    </source>
</evidence>
<feature type="coiled-coil region" evidence="1">
    <location>
        <begin position="40"/>
        <end position="68"/>
    </location>
</feature>
<dbReference type="EMBL" id="PKPP01007096">
    <property type="protein sequence ID" value="PWA54373.1"/>
    <property type="molecule type" value="Genomic_DNA"/>
</dbReference>
<dbReference type="EMBL" id="PKPP01002793">
    <property type="protein sequence ID" value="PWA73080.1"/>
    <property type="molecule type" value="Genomic_DNA"/>
</dbReference>
<sequence length="69" mass="7892">MSGVNFVRRVMSYLVNEILVDSLANSRSFQRFAVRTSKSLEEISSVAAKKKQELAEQVKEISRNFENKP</sequence>
<reference evidence="3 4" key="1">
    <citation type="journal article" date="2018" name="Mol. Plant">
        <title>The genome of Artemisia annua provides insight into the evolution of Asteraceae family and artemisinin biosynthesis.</title>
        <authorList>
            <person name="Shen Q."/>
            <person name="Zhang L."/>
            <person name="Liao Z."/>
            <person name="Wang S."/>
            <person name="Yan T."/>
            <person name="Shi P."/>
            <person name="Liu M."/>
            <person name="Fu X."/>
            <person name="Pan Q."/>
            <person name="Wang Y."/>
            <person name="Lv Z."/>
            <person name="Lu X."/>
            <person name="Zhang F."/>
            <person name="Jiang W."/>
            <person name="Ma Y."/>
            <person name="Chen M."/>
            <person name="Hao X."/>
            <person name="Li L."/>
            <person name="Tang Y."/>
            <person name="Lv G."/>
            <person name="Zhou Y."/>
            <person name="Sun X."/>
            <person name="Brodelius P.E."/>
            <person name="Rose J.K.C."/>
            <person name="Tang K."/>
        </authorList>
    </citation>
    <scope>NUCLEOTIDE SEQUENCE [LARGE SCALE GENOMIC DNA]</scope>
    <source>
        <strain evidence="4">cv. Huhao1</strain>
        <tissue evidence="3">Leaf</tissue>
    </source>
</reference>
<dbReference type="PANTHER" id="PTHR34966">
    <property type="entry name" value="OSJNBA0043L24.15 PROTEIN"/>
    <property type="match status" value="1"/>
</dbReference>
<keyword evidence="1" id="KW-0175">Coiled coil</keyword>